<dbReference type="PANTHER" id="PTHR10840">
    <property type="entry name" value="PROGRAMMED CELL DEATH PROTEIN 5"/>
    <property type="match status" value="1"/>
</dbReference>
<comment type="similarity">
    <text evidence="1">Belongs to the PDCD5 family.</text>
</comment>
<dbReference type="InterPro" id="IPR036883">
    <property type="entry name" value="PDCD5-like_sf"/>
</dbReference>
<organism evidence="3 4">
    <name type="scientific">Ditylenchus dipsaci</name>
    <dbReference type="NCBI Taxonomy" id="166011"/>
    <lineage>
        <taxon>Eukaryota</taxon>
        <taxon>Metazoa</taxon>
        <taxon>Ecdysozoa</taxon>
        <taxon>Nematoda</taxon>
        <taxon>Chromadorea</taxon>
        <taxon>Rhabditida</taxon>
        <taxon>Tylenchina</taxon>
        <taxon>Tylenchomorpha</taxon>
        <taxon>Sphaerularioidea</taxon>
        <taxon>Anguinidae</taxon>
        <taxon>Anguininae</taxon>
        <taxon>Ditylenchus</taxon>
    </lineage>
</organism>
<evidence type="ECO:0000256" key="2">
    <source>
        <dbReference type="SAM" id="MobiDB-lite"/>
    </source>
</evidence>
<dbReference type="GO" id="GO:0003677">
    <property type="term" value="F:DNA binding"/>
    <property type="evidence" value="ECO:0007669"/>
    <property type="project" value="InterPro"/>
</dbReference>
<dbReference type="InterPro" id="IPR002836">
    <property type="entry name" value="PDCD5-like"/>
</dbReference>
<accession>A0A915E770</accession>
<dbReference type="Proteomes" id="UP000887574">
    <property type="component" value="Unplaced"/>
</dbReference>
<keyword evidence="3" id="KW-1185">Reference proteome</keyword>
<dbReference type="PANTHER" id="PTHR10840:SF0">
    <property type="entry name" value="PROGRAMMED CELL DEATH PROTEIN 5"/>
    <property type="match status" value="1"/>
</dbReference>
<dbReference type="Gene3D" id="1.10.8.140">
    <property type="entry name" value="PDCD5-like"/>
    <property type="match status" value="1"/>
</dbReference>
<dbReference type="Pfam" id="PF01984">
    <property type="entry name" value="dsDNA_bind"/>
    <property type="match status" value="1"/>
</dbReference>
<evidence type="ECO:0000313" key="3">
    <source>
        <dbReference type="Proteomes" id="UP000887574"/>
    </source>
</evidence>
<dbReference type="WBParaSite" id="jg3071">
    <property type="protein sequence ID" value="jg3071"/>
    <property type="gene ID" value="jg3071"/>
</dbReference>
<evidence type="ECO:0000256" key="1">
    <source>
        <dbReference type="ARBA" id="ARBA00010490"/>
    </source>
</evidence>
<dbReference type="AlphaFoldDB" id="A0A915E770"/>
<dbReference type="GO" id="GO:0005829">
    <property type="term" value="C:cytosol"/>
    <property type="evidence" value="ECO:0007669"/>
    <property type="project" value="TreeGrafter"/>
</dbReference>
<dbReference type="PIRSF" id="PIRSF015730">
    <property type="entry name" value="TFAR19"/>
    <property type="match status" value="1"/>
</dbReference>
<proteinExistence type="inferred from homology"/>
<reference evidence="4" key="1">
    <citation type="submission" date="2022-11" db="UniProtKB">
        <authorList>
            <consortium name="WormBaseParasite"/>
        </authorList>
    </citation>
    <scope>IDENTIFICATION</scope>
</reference>
<dbReference type="SUPFAM" id="SSF46950">
    <property type="entry name" value="Double-stranded DNA-binding domain"/>
    <property type="match status" value="1"/>
</dbReference>
<name>A0A915E770_9BILA</name>
<feature type="compositionally biased region" description="Basic and acidic residues" evidence="2">
    <location>
        <begin position="28"/>
        <end position="38"/>
    </location>
</feature>
<feature type="region of interest" description="Disordered" evidence="2">
    <location>
        <begin position="1"/>
        <end position="39"/>
    </location>
</feature>
<protein>
    <submittedName>
        <fullName evidence="4">Programmed cell death protein 5</fullName>
    </submittedName>
</protein>
<evidence type="ECO:0000313" key="4">
    <source>
        <dbReference type="WBParaSite" id="jg3071"/>
    </source>
</evidence>
<sequence>MADNLQNQKAPSQADMGVPSGSQVSAEEAAKRNSEQEVMKNSILTQVLNQDARARLNNLAAVKPEKAKAVENMIIQMARMGQIREKLSDERFRQLLDQISEKTTKTTTVKFDRRRAAIDSDSE</sequence>
<feature type="compositionally biased region" description="Polar residues" evidence="2">
    <location>
        <begin position="1"/>
        <end position="11"/>
    </location>
</feature>
<dbReference type="GO" id="GO:0005634">
    <property type="term" value="C:nucleus"/>
    <property type="evidence" value="ECO:0007669"/>
    <property type="project" value="TreeGrafter"/>
</dbReference>